<dbReference type="Proteomes" id="UP000191661">
    <property type="component" value="Unassembled WGS sequence"/>
</dbReference>
<organism evidence="2 3">
    <name type="scientific">Methanobrevibacter arboriphilus JCM 13429 = DSM 1125</name>
    <dbReference type="NCBI Taxonomy" id="1300164"/>
    <lineage>
        <taxon>Archaea</taxon>
        <taxon>Methanobacteriati</taxon>
        <taxon>Methanobacteriota</taxon>
        <taxon>Methanomada group</taxon>
        <taxon>Methanobacteria</taxon>
        <taxon>Methanobacteriales</taxon>
        <taxon>Methanobacteriaceae</taxon>
        <taxon>Methanobrevibacter</taxon>
    </lineage>
</organism>
<dbReference type="AlphaFoldDB" id="A0A1V6N337"/>
<sequence>MARLGLKFIIAISLLIFGFFVWVYFHLFLYDLVGGVLALISIPICIVLYIFIIKIIFKSISPKASNNNYNSINHS</sequence>
<feature type="transmembrane region" description="Helical" evidence="1">
    <location>
        <begin position="7"/>
        <end position="30"/>
    </location>
</feature>
<evidence type="ECO:0000256" key="1">
    <source>
        <dbReference type="SAM" id="Phobius"/>
    </source>
</evidence>
<reference evidence="2 3" key="1">
    <citation type="submission" date="2014-12" db="EMBL/GenBank/DDBJ databases">
        <title>Genome sequence of Methanobrevibacter arboriphilicus DH1, DSM1125.</title>
        <authorList>
            <person name="Poehlein A."/>
            <person name="Thauer R.K."/>
            <person name="Seedorf H."/>
            <person name="Daniel R."/>
        </authorList>
    </citation>
    <scope>NUCLEOTIDE SEQUENCE [LARGE SCALE GENOMIC DNA]</scope>
    <source>
        <strain evidence="2 3">DH1</strain>
    </source>
</reference>
<feature type="transmembrane region" description="Helical" evidence="1">
    <location>
        <begin position="36"/>
        <end position="57"/>
    </location>
</feature>
<comment type="caution">
    <text evidence="2">The sequence shown here is derived from an EMBL/GenBank/DDBJ whole genome shotgun (WGS) entry which is preliminary data.</text>
</comment>
<keyword evidence="3" id="KW-1185">Reference proteome</keyword>
<name>A0A1V6N337_METAZ</name>
<protein>
    <submittedName>
        <fullName evidence="2">Uncharacterized protein</fullName>
    </submittedName>
</protein>
<evidence type="ECO:0000313" key="2">
    <source>
        <dbReference type="EMBL" id="OQD58973.1"/>
    </source>
</evidence>
<dbReference type="EMBL" id="JXMW01000006">
    <property type="protein sequence ID" value="OQD58973.1"/>
    <property type="molecule type" value="Genomic_DNA"/>
</dbReference>
<gene>
    <name evidence="2" type="ORF">MBBAR_6c00830</name>
</gene>
<keyword evidence="1" id="KW-0812">Transmembrane</keyword>
<keyword evidence="1" id="KW-1133">Transmembrane helix</keyword>
<accession>A0A1V6N337</accession>
<evidence type="ECO:0000313" key="3">
    <source>
        <dbReference type="Proteomes" id="UP000191661"/>
    </source>
</evidence>
<keyword evidence="1" id="KW-0472">Membrane</keyword>
<proteinExistence type="predicted"/>